<name>A0A4Z2H0M5_9TELE</name>
<evidence type="ECO:0000313" key="2">
    <source>
        <dbReference type="Proteomes" id="UP000314294"/>
    </source>
</evidence>
<accession>A0A4Z2H0M5</accession>
<protein>
    <submittedName>
        <fullName evidence="1">Uncharacterized protein</fullName>
    </submittedName>
</protein>
<gene>
    <name evidence="1" type="ORF">EYF80_030905</name>
</gene>
<dbReference type="EMBL" id="SRLO01000368">
    <property type="protein sequence ID" value="TNN58895.1"/>
    <property type="molecule type" value="Genomic_DNA"/>
</dbReference>
<sequence>MNISADLFDKEDESFTNTTLRLLHGHLIASSAYLLLLTCNPNGAEKPSHSGASPPSMIQKN</sequence>
<reference evidence="1 2" key="1">
    <citation type="submission" date="2019-03" db="EMBL/GenBank/DDBJ databases">
        <title>First draft genome of Liparis tanakae, snailfish: a comprehensive survey of snailfish specific genes.</title>
        <authorList>
            <person name="Kim W."/>
            <person name="Song I."/>
            <person name="Jeong J.-H."/>
            <person name="Kim D."/>
            <person name="Kim S."/>
            <person name="Ryu S."/>
            <person name="Song J.Y."/>
            <person name="Lee S.K."/>
        </authorList>
    </citation>
    <scope>NUCLEOTIDE SEQUENCE [LARGE SCALE GENOMIC DNA]</scope>
    <source>
        <tissue evidence="1">Muscle</tissue>
    </source>
</reference>
<evidence type="ECO:0000313" key="1">
    <source>
        <dbReference type="EMBL" id="TNN58895.1"/>
    </source>
</evidence>
<proteinExistence type="predicted"/>
<dbReference type="Proteomes" id="UP000314294">
    <property type="component" value="Unassembled WGS sequence"/>
</dbReference>
<keyword evidence="2" id="KW-1185">Reference proteome</keyword>
<dbReference type="AlphaFoldDB" id="A0A4Z2H0M5"/>
<comment type="caution">
    <text evidence="1">The sequence shown here is derived from an EMBL/GenBank/DDBJ whole genome shotgun (WGS) entry which is preliminary data.</text>
</comment>
<organism evidence="1 2">
    <name type="scientific">Liparis tanakae</name>
    <name type="common">Tanaka's snailfish</name>
    <dbReference type="NCBI Taxonomy" id="230148"/>
    <lineage>
        <taxon>Eukaryota</taxon>
        <taxon>Metazoa</taxon>
        <taxon>Chordata</taxon>
        <taxon>Craniata</taxon>
        <taxon>Vertebrata</taxon>
        <taxon>Euteleostomi</taxon>
        <taxon>Actinopterygii</taxon>
        <taxon>Neopterygii</taxon>
        <taxon>Teleostei</taxon>
        <taxon>Neoteleostei</taxon>
        <taxon>Acanthomorphata</taxon>
        <taxon>Eupercaria</taxon>
        <taxon>Perciformes</taxon>
        <taxon>Cottioidei</taxon>
        <taxon>Cottales</taxon>
        <taxon>Liparidae</taxon>
        <taxon>Liparis</taxon>
    </lineage>
</organism>